<evidence type="ECO:0000256" key="2">
    <source>
        <dbReference type="ARBA" id="ARBA00022528"/>
    </source>
</evidence>
<proteinExistence type="inferred from homology"/>
<feature type="domain" description="ATPase AAA-type core" evidence="10">
    <location>
        <begin position="153"/>
        <end position="296"/>
    </location>
</feature>
<protein>
    <recommendedName>
        <fullName evidence="9">Ribulose bisphosphate carboxylase/oxygenase activase, chloroplastic</fullName>
        <shortName evidence="9">RA</shortName>
        <shortName evidence="9">RuBisCO activase</shortName>
    </recommendedName>
</protein>
<dbReference type="Gramene" id="TRITD4Bv1G060980.64">
    <property type="protein sequence ID" value="TRITD4Bv1G060980.64"/>
    <property type="gene ID" value="TRITD4Bv1G060980"/>
</dbReference>
<comment type="subcellular location">
    <subcellularLocation>
        <location evidence="1 9">Plastid</location>
        <location evidence="1 9">Chloroplast stroma</location>
    </subcellularLocation>
</comment>
<comment type="function">
    <text evidence="7 9">Activation of RuBisCO (ribulose-1,5-bisphosphate carboxylase/oxygenase; EC 4.1.1.39) involves the ATP-dependent carboxylation of the epsilon-amino group of lysine leading to a carbamate structure.</text>
</comment>
<accession>A0A9R0SZW9</accession>
<reference evidence="12 13" key="1">
    <citation type="submission" date="2017-09" db="EMBL/GenBank/DDBJ databases">
        <authorList>
            <consortium name="International Durum Wheat Genome Sequencing Consortium (IDWGSC)"/>
            <person name="Milanesi L."/>
        </authorList>
    </citation>
    <scope>NUCLEOTIDE SEQUENCE [LARGE SCALE GENOMIC DNA]</scope>
    <source>
        <strain evidence="13">cv. Svevo</strain>
    </source>
</reference>
<evidence type="ECO:0000259" key="10">
    <source>
        <dbReference type="Pfam" id="PF00004"/>
    </source>
</evidence>
<dbReference type="GO" id="GO:0005524">
    <property type="term" value="F:ATP binding"/>
    <property type="evidence" value="ECO:0007669"/>
    <property type="project" value="UniProtKB-UniRule"/>
</dbReference>
<keyword evidence="2 9" id="KW-0150">Chloroplast</keyword>
<dbReference type="GO" id="GO:0046863">
    <property type="term" value="F:ribulose-1,5-bisphosphate carboxylase/oxygenase activator activity"/>
    <property type="evidence" value="ECO:0007669"/>
    <property type="project" value="UniProtKB-UniRule"/>
</dbReference>
<dbReference type="InterPro" id="IPR044960">
    <property type="entry name" value="RCA-like"/>
</dbReference>
<organism evidence="12 13">
    <name type="scientific">Triticum turgidum subsp. durum</name>
    <name type="common">Durum wheat</name>
    <name type="synonym">Triticum durum</name>
    <dbReference type="NCBI Taxonomy" id="4567"/>
    <lineage>
        <taxon>Eukaryota</taxon>
        <taxon>Viridiplantae</taxon>
        <taxon>Streptophyta</taxon>
        <taxon>Embryophyta</taxon>
        <taxon>Tracheophyta</taxon>
        <taxon>Spermatophyta</taxon>
        <taxon>Magnoliopsida</taxon>
        <taxon>Liliopsida</taxon>
        <taxon>Poales</taxon>
        <taxon>Poaceae</taxon>
        <taxon>BOP clade</taxon>
        <taxon>Pooideae</taxon>
        <taxon>Triticodae</taxon>
        <taxon>Triticeae</taxon>
        <taxon>Triticinae</taxon>
        <taxon>Triticum</taxon>
    </lineage>
</organism>
<dbReference type="PANTHER" id="PTHR32429:SF24">
    <property type="entry name" value="RIBULOSE BISPHOSPHATE CARBOXYLASE_OXYGENASE ACTIVASE, CHLOROPLASTIC"/>
    <property type="match status" value="1"/>
</dbReference>
<evidence type="ECO:0000256" key="3">
    <source>
        <dbReference type="ARBA" id="ARBA00022640"/>
    </source>
</evidence>
<dbReference type="GO" id="GO:0009579">
    <property type="term" value="C:thylakoid"/>
    <property type="evidence" value="ECO:0007669"/>
    <property type="project" value="TreeGrafter"/>
</dbReference>
<evidence type="ECO:0000259" key="11">
    <source>
        <dbReference type="Pfam" id="PF21228"/>
    </source>
</evidence>
<dbReference type="GO" id="GO:0016887">
    <property type="term" value="F:ATP hydrolysis activity"/>
    <property type="evidence" value="ECO:0007669"/>
    <property type="project" value="UniProtKB-UniRule"/>
</dbReference>
<evidence type="ECO:0000256" key="1">
    <source>
        <dbReference type="ARBA" id="ARBA00004470"/>
    </source>
</evidence>
<dbReference type="Pfam" id="PF21228">
    <property type="entry name" value="RuBisCO_activase_AAA_helical"/>
    <property type="match status" value="1"/>
</dbReference>
<keyword evidence="5 9" id="KW-0067">ATP-binding</keyword>
<dbReference type="Gene3D" id="1.10.8.1070">
    <property type="match status" value="1"/>
</dbReference>
<evidence type="ECO:0000313" key="12">
    <source>
        <dbReference type="EMBL" id="VAI04527.1"/>
    </source>
</evidence>
<keyword evidence="3 9" id="KW-0934">Plastid</keyword>
<gene>
    <name evidence="12" type="ORF">TRITD_4Bv1G060980</name>
</gene>
<evidence type="ECO:0000256" key="9">
    <source>
        <dbReference type="RuleBase" id="RU369045"/>
    </source>
</evidence>
<keyword evidence="4 9" id="KW-0547">Nucleotide-binding</keyword>
<dbReference type="InterPro" id="IPR048571">
    <property type="entry name" value="RuBisCO_activase_AAA_helical"/>
</dbReference>
<dbReference type="InterPro" id="IPR003959">
    <property type="entry name" value="ATPase_AAA_core"/>
</dbReference>
<name>A0A9R0SZW9_TRITD</name>
<evidence type="ECO:0000256" key="5">
    <source>
        <dbReference type="ARBA" id="ARBA00022840"/>
    </source>
</evidence>
<sequence length="467" mass="51245">MAAAFSSTVGAPASTPTNFLGKKLKKQVTSAVNYHGKSSKANRFTVMAAENLDEKRNTDKWKGLAYDISDDQQDITRGKGIVDSLFQAPTGDGTHEAVLSSYEYVSQGLKKYDFDNTMGGFYIAPAFMDKLVVHLSKNFMTLPNIKIPLILGIWGGKGQGKSFQCELVFAKMGINPIMMSAGELESGNAGEPAKLIRQRYREAADMIKKGKMCCLFINDLDAGAGRMGGTTQYTVNNQMVNATLMNIADAPTNVQLPGMYNKEENPRVPIVVTGNDFSTLYAPLIRDGRMEKFYWAPTRDDRIGVCKGIFQTDNVSDESVVKIVDTFPGQSIDFFGALRARVYDDEVRKWVTSTGIENIGKRLVNSRDGPVTFEQPKMTVEKLLEYGHMLVQEQDNVKRVQLADTYMSQAALGDANQDAMKTGSFYGYAGKGAQQGTLPVPAGCTDQTAKNFDPTARSDDGSCLYTF</sequence>
<dbReference type="SUPFAM" id="SSF52540">
    <property type="entry name" value="P-loop containing nucleoside triphosphate hydrolases"/>
    <property type="match status" value="1"/>
</dbReference>
<dbReference type="Proteomes" id="UP000324705">
    <property type="component" value="Chromosome 4B"/>
</dbReference>
<feature type="domain" description="Ribulose bisphosphate carboxylase/oxygenase activase AAA helical" evidence="11">
    <location>
        <begin position="299"/>
        <end position="394"/>
    </location>
</feature>
<dbReference type="PANTHER" id="PTHR32429">
    <property type="match status" value="1"/>
</dbReference>
<evidence type="ECO:0000256" key="4">
    <source>
        <dbReference type="ARBA" id="ARBA00022741"/>
    </source>
</evidence>
<evidence type="ECO:0000313" key="13">
    <source>
        <dbReference type="Proteomes" id="UP000324705"/>
    </source>
</evidence>
<dbReference type="AlphaFoldDB" id="A0A9R0SZW9"/>
<dbReference type="GO" id="GO:0009570">
    <property type="term" value="C:chloroplast stroma"/>
    <property type="evidence" value="ECO:0007669"/>
    <property type="project" value="UniProtKB-SubCell"/>
</dbReference>
<dbReference type="InterPro" id="IPR027417">
    <property type="entry name" value="P-loop_NTPase"/>
</dbReference>
<dbReference type="Gene3D" id="3.40.50.300">
    <property type="entry name" value="P-loop containing nucleotide triphosphate hydrolases"/>
    <property type="match status" value="1"/>
</dbReference>
<evidence type="ECO:0000256" key="8">
    <source>
        <dbReference type="ARBA" id="ARBA00025781"/>
    </source>
</evidence>
<evidence type="ECO:0000256" key="6">
    <source>
        <dbReference type="ARBA" id="ARBA00022946"/>
    </source>
</evidence>
<comment type="similarity">
    <text evidence="8 9">Belongs to the RuBisCO activase family.</text>
</comment>
<dbReference type="EMBL" id="LT934118">
    <property type="protein sequence ID" value="VAI04527.1"/>
    <property type="molecule type" value="Genomic_DNA"/>
</dbReference>
<keyword evidence="13" id="KW-1185">Reference proteome</keyword>
<dbReference type="FunFam" id="1.10.8.1070:FF:000001">
    <property type="entry name" value="Ribulose bisphosphate carboxylase/oxygenase activase, chloroplastic"/>
    <property type="match status" value="1"/>
</dbReference>
<evidence type="ECO:0000256" key="7">
    <source>
        <dbReference type="ARBA" id="ARBA00025556"/>
    </source>
</evidence>
<dbReference type="Pfam" id="PF00004">
    <property type="entry name" value="AAA"/>
    <property type="match status" value="1"/>
</dbReference>
<keyword evidence="6" id="KW-0809">Transit peptide</keyword>
<dbReference type="FunFam" id="3.40.50.300:FF:000258">
    <property type="entry name" value="Ribulose bisphosphate carboxylase/oxygenase activase, chloroplastic"/>
    <property type="match status" value="1"/>
</dbReference>